<dbReference type="AlphaFoldDB" id="X1U2J2"/>
<sequence length="44" mass="5545">LLYDWCTLNVAPWDSIYMKREMDNLTREDGIWNYFLQYRLEIQK</sequence>
<gene>
    <name evidence="1" type="ORF">S12H4_17680</name>
</gene>
<proteinExistence type="predicted"/>
<name>X1U2J2_9ZZZZ</name>
<feature type="non-terminal residue" evidence="1">
    <location>
        <position position="1"/>
    </location>
</feature>
<reference evidence="1" key="1">
    <citation type="journal article" date="2014" name="Front. Microbiol.">
        <title>High frequency of phylogenetically diverse reductive dehalogenase-homologous genes in deep subseafloor sedimentary metagenomes.</title>
        <authorList>
            <person name="Kawai M."/>
            <person name="Futagami T."/>
            <person name="Toyoda A."/>
            <person name="Takaki Y."/>
            <person name="Nishi S."/>
            <person name="Hori S."/>
            <person name="Arai W."/>
            <person name="Tsubouchi T."/>
            <person name="Morono Y."/>
            <person name="Uchiyama I."/>
            <person name="Ito T."/>
            <person name="Fujiyama A."/>
            <person name="Inagaki F."/>
            <person name="Takami H."/>
        </authorList>
    </citation>
    <scope>NUCLEOTIDE SEQUENCE</scope>
    <source>
        <strain evidence="1">Expedition CK06-06</strain>
    </source>
</reference>
<comment type="caution">
    <text evidence="1">The sequence shown here is derived from an EMBL/GenBank/DDBJ whole genome shotgun (WGS) entry which is preliminary data.</text>
</comment>
<evidence type="ECO:0000313" key="1">
    <source>
        <dbReference type="EMBL" id="GAI86489.1"/>
    </source>
</evidence>
<accession>X1U2J2</accession>
<protein>
    <submittedName>
        <fullName evidence="1">Uncharacterized protein</fullName>
    </submittedName>
</protein>
<organism evidence="1">
    <name type="scientific">marine sediment metagenome</name>
    <dbReference type="NCBI Taxonomy" id="412755"/>
    <lineage>
        <taxon>unclassified sequences</taxon>
        <taxon>metagenomes</taxon>
        <taxon>ecological metagenomes</taxon>
    </lineage>
</organism>
<dbReference type="EMBL" id="BARW01008665">
    <property type="protein sequence ID" value="GAI86489.1"/>
    <property type="molecule type" value="Genomic_DNA"/>
</dbReference>